<proteinExistence type="predicted"/>
<dbReference type="AlphaFoldDB" id="A0A852RMP4"/>
<evidence type="ECO:0000313" key="3">
    <source>
        <dbReference type="Proteomes" id="UP000582231"/>
    </source>
</evidence>
<protein>
    <submittedName>
        <fullName evidence="2">Uncharacterized protein</fullName>
    </submittedName>
</protein>
<evidence type="ECO:0000313" key="2">
    <source>
        <dbReference type="EMBL" id="NYD30556.1"/>
    </source>
</evidence>
<keyword evidence="3" id="KW-1185">Reference proteome</keyword>
<reference evidence="2 3" key="1">
    <citation type="submission" date="2020-07" db="EMBL/GenBank/DDBJ databases">
        <title>Sequencing the genomes of 1000 actinobacteria strains.</title>
        <authorList>
            <person name="Klenk H.-P."/>
        </authorList>
    </citation>
    <scope>NUCLEOTIDE SEQUENCE [LARGE SCALE GENOMIC DNA]</scope>
    <source>
        <strain evidence="2 3">DSM 19082</strain>
    </source>
</reference>
<organism evidence="2 3">
    <name type="scientific">Nocardioides kongjuensis</name>
    <dbReference type="NCBI Taxonomy" id="349522"/>
    <lineage>
        <taxon>Bacteria</taxon>
        <taxon>Bacillati</taxon>
        <taxon>Actinomycetota</taxon>
        <taxon>Actinomycetes</taxon>
        <taxon>Propionibacteriales</taxon>
        <taxon>Nocardioidaceae</taxon>
        <taxon>Nocardioides</taxon>
    </lineage>
</organism>
<dbReference type="RefSeq" id="WP_179726788.1">
    <property type="nucleotide sequence ID" value="NZ_BAABEF010000001.1"/>
</dbReference>
<accession>A0A852RMP4</accession>
<dbReference type="EMBL" id="JACCBF010000001">
    <property type="protein sequence ID" value="NYD30556.1"/>
    <property type="molecule type" value="Genomic_DNA"/>
</dbReference>
<feature type="region of interest" description="Disordered" evidence="1">
    <location>
        <begin position="16"/>
        <end position="40"/>
    </location>
</feature>
<name>A0A852RMP4_9ACTN</name>
<gene>
    <name evidence="2" type="ORF">BJ958_002102</name>
</gene>
<evidence type="ECO:0000256" key="1">
    <source>
        <dbReference type="SAM" id="MobiDB-lite"/>
    </source>
</evidence>
<comment type="caution">
    <text evidence="2">The sequence shown here is derived from an EMBL/GenBank/DDBJ whole genome shotgun (WGS) entry which is preliminary data.</text>
</comment>
<dbReference type="Proteomes" id="UP000582231">
    <property type="component" value="Unassembled WGS sequence"/>
</dbReference>
<sequence>MGLHITRAGLVVPVRIDPSGRTGPTAGHARGPRWRSAGPSHYVPSDVPVTTQQRIVEAVACLPPGSAATGWAALDIVVVDGLPITVPLRSVPFAARTSADDLAAVRAIDMAAYDDLVDLAALHAYTTRLVGRRGKRRLERALAAADENAWSPMEVVMRRIWHQHRGGRLLCNAPIFDLQGRHLFTPDLLDPVAGVAGDDDGADHLEGGRHSRDLMREELTRRAGIEVVTMMAGQGEAARFRYRLDGALARADQRSAPRSWTLIQPDWWVDTSTVARRRALAPAQREVWLRHRRT</sequence>